<evidence type="ECO:0000313" key="2">
    <source>
        <dbReference type="EMBL" id="EKG09307.1"/>
    </source>
</evidence>
<reference evidence="2 3" key="1">
    <citation type="journal article" date="2012" name="BMC Genomics">
        <title>Tools to kill: Genome of one of the most destructive plant pathogenic fungi Macrophomina phaseolina.</title>
        <authorList>
            <person name="Islam M.S."/>
            <person name="Haque M.S."/>
            <person name="Islam M.M."/>
            <person name="Emdad E.M."/>
            <person name="Halim A."/>
            <person name="Hossen Q.M.M."/>
            <person name="Hossain M.Z."/>
            <person name="Ahmed B."/>
            <person name="Rahim S."/>
            <person name="Rahman M.S."/>
            <person name="Alam M.M."/>
            <person name="Hou S."/>
            <person name="Wan X."/>
            <person name="Saito J.A."/>
            <person name="Alam M."/>
        </authorList>
    </citation>
    <scope>NUCLEOTIDE SEQUENCE [LARGE SCALE GENOMIC DNA]</scope>
    <source>
        <strain evidence="2 3">MS6</strain>
    </source>
</reference>
<organism evidence="2 3">
    <name type="scientific">Macrophomina phaseolina (strain MS6)</name>
    <name type="common">Charcoal rot fungus</name>
    <dbReference type="NCBI Taxonomy" id="1126212"/>
    <lineage>
        <taxon>Eukaryota</taxon>
        <taxon>Fungi</taxon>
        <taxon>Dikarya</taxon>
        <taxon>Ascomycota</taxon>
        <taxon>Pezizomycotina</taxon>
        <taxon>Dothideomycetes</taxon>
        <taxon>Dothideomycetes incertae sedis</taxon>
        <taxon>Botryosphaeriales</taxon>
        <taxon>Botryosphaeriaceae</taxon>
        <taxon>Macrophomina</taxon>
    </lineage>
</organism>
<accession>K2R8U7</accession>
<dbReference type="VEuPathDB" id="FungiDB:MPH_13663"/>
<name>K2R8U7_MACPH</name>
<feature type="region of interest" description="Disordered" evidence="1">
    <location>
        <begin position="73"/>
        <end position="128"/>
    </location>
</feature>
<proteinExistence type="predicted"/>
<evidence type="ECO:0000313" key="3">
    <source>
        <dbReference type="Proteomes" id="UP000007129"/>
    </source>
</evidence>
<dbReference type="Proteomes" id="UP000007129">
    <property type="component" value="Unassembled WGS sequence"/>
</dbReference>
<dbReference type="HOGENOM" id="CLU_1294627_0_0_1"/>
<dbReference type="InParanoid" id="K2R8U7"/>
<feature type="compositionally biased region" description="Polar residues" evidence="1">
    <location>
        <begin position="183"/>
        <end position="196"/>
    </location>
</feature>
<dbReference type="STRING" id="1126212.K2R8U7"/>
<dbReference type="EMBL" id="AHHD01000709">
    <property type="protein sequence ID" value="EKG09307.1"/>
    <property type="molecule type" value="Genomic_DNA"/>
</dbReference>
<feature type="compositionally biased region" description="Basic and acidic residues" evidence="1">
    <location>
        <begin position="145"/>
        <end position="162"/>
    </location>
</feature>
<dbReference type="OrthoDB" id="3795213at2759"/>
<protein>
    <submittedName>
        <fullName evidence="2">Uncharacterized protein</fullName>
    </submittedName>
</protein>
<feature type="region of interest" description="Disordered" evidence="1">
    <location>
        <begin position="145"/>
        <end position="196"/>
    </location>
</feature>
<evidence type="ECO:0000256" key="1">
    <source>
        <dbReference type="SAM" id="MobiDB-lite"/>
    </source>
</evidence>
<sequence length="213" mass="24332">MEEIIRACGKLAIQNELLKHENTGLRAALVEEKKKRKRGKGMGLFDKERPGEAQFFSPAKVAAVRQRAEETEIENRLQKSLAEEKRIQQAREKEEKARAKAEKAREREEKKQAKIAEREQLAKQREERKAEKLILKQIQLEKRAQLAAEREARRKRGGEDLGKPPVKRRKITIQERAEAPEKATQQQKQASKNRLTAANSYAEACGSGRSGSN</sequence>
<dbReference type="AlphaFoldDB" id="K2R8U7"/>
<feature type="compositionally biased region" description="Basic and acidic residues" evidence="1">
    <location>
        <begin position="172"/>
        <end position="181"/>
    </location>
</feature>
<gene>
    <name evidence="2" type="ORF">MPH_13663</name>
</gene>
<comment type="caution">
    <text evidence="2">The sequence shown here is derived from an EMBL/GenBank/DDBJ whole genome shotgun (WGS) entry which is preliminary data.</text>
</comment>